<evidence type="ECO:0000313" key="4">
    <source>
        <dbReference type="Proteomes" id="UP001596233"/>
    </source>
</evidence>
<gene>
    <name evidence="3" type="ORF">ACFP56_19355</name>
</gene>
<accession>A0ABW1VBK3</accession>
<dbReference type="RefSeq" id="WP_379237679.1">
    <property type="nucleotide sequence ID" value="NZ_JBHSTE010000007.1"/>
</dbReference>
<sequence>MKKWLTLVLMLALFATPGMASAASSNAPIKVFVDGKQLVFDVEPIMTNNTTLVQYTTVFKALGMKYTWNQQQKMITGYNDYVLMYVAIDNKTAWINGREVKMAVPAKVRNGRTLVPLRFISEATGAKVVWDGKQRTVTITSAPEKTELSQWMREHRWDDSLDAVLASEKGELLEKNAFTLAYNAVALAGYSTYPIFHFSENKLYSIDYMVDMKDRTNDEALVAIGTLYNHLEAHFGLPYRDELYFYDAADYHEEVERFAESIAAGEAELTATWQLGYTEIELAAFSDEAGGIDLYVTLFNTK</sequence>
<dbReference type="Gene3D" id="3.30.457.10">
    <property type="entry name" value="Copper amine oxidase-like, N-terminal domain"/>
    <property type="match status" value="1"/>
</dbReference>
<dbReference type="Proteomes" id="UP001596233">
    <property type="component" value="Unassembled WGS sequence"/>
</dbReference>
<organism evidence="3 4">
    <name type="scientific">Paenibacillus septentrionalis</name>
    <dbReference type="NCBI Taxonomy" id="429342"/>
    <lineage>
        <taxon>Bacteria</taxon>
        <taxon>Bacillati</taxon>
        <taxon>Bacillota</taxon>
        <taxon>Bacilli</taxon>
        <taxon>Bacillales</taxon>
        <taxon>Paenibacillaceae</taxon>
        <taxon>Paenibacillus</taxon>
    </lineage>
</organism>
<dbReference type="InterPro" id="IPR012854">
    <property type="entry name" value="Cu_amine_oxidase-like_N"/>
</dbReference>
<evidence type="ECO:0000259" key="2">
    <source>
        <dbReference type="Pfam" id="PF07833"/>
    </source>
</evidence>
<dbReference type="EMBL" id="JBHSTE010000007">
    <property type="protein sequence ID" value="MFC6334796.1"/>
    <property type="molecule type" value="Genomic_DNA"/>
</dbReference>
<keyword evidence="4" id="KW-1185">Reference proteome</keyword>
<evidence type="ECO:0000256" key="1">
    <source>
        <dbReference type="SAM" id="SignalP"/>
    </source>
</evidence>
<protein>
    <submittedName>
        <fullName evidence="3">Copper amine oxidase N-terminal domain-containing protein</fullName>
    </submittedName>
</protein>
<keyword evidence="1" id="KW-0732">Signal</keyword>
<dbReference type="SUPFAM" id="SSF55383">
    <property type="entry name" value="Copper amine oxidase, domain N"/>
    <property type="match status" value="1"/>
</dbReference>
<dbReference type="Pfam" id="PF07833">
    <property type="entry name" value="Cu_amine_oxidN1"/>
    <property type="match status" value="1"/>
</dbReference>
<proteinExistence type="predicted"/>
<reference evidence="4" key="1">
    <citation type="journal article" date="2019" name="Int. J. Syst. Evol. Microbiol.">
        <title>The Global Catalogue of Microorganisms (GCM) 10K type strain sequencing project: providing services to taxonomists for standard genome sequencing and annotation.</title>
        <authorList>
            <consortium name="The Broad Institute Genomics Platform"/>
            <consortium name="The Broad Institute Genome Sequencing Center for Infectious Disease"/>
            <person name="Wu L."/>
            <person name="Ma J."/>
        </authorList>
    </citation>
    <scope>NUCLEOTIDE SEQUENCE [LARGE SCALE GENOMIC DNA]</scope>
    <source>
        <strain evidence="4">PCU 280</strain>
    </source>
</reference>
<comment type="caution">
    <text evidence="3">The sequence shown here is derived from an EMBL/GenBank/DDBJ whole genome shotgun (WGS) entry which is preliminary data.</text>
</comment>
<feature type="domain" description="Copper amine oxidase-like N-terminal" evidence="2">
    <location>
        <begin position="33"/>
        <end position="139"/>
    </location>
</feature>
<name>A0ABW1VBK3_9BACL</name>
<evidence type="ECO:0000313" key="3">
    <source>
        <dbReference type="EMBL" id="MFC6334796.1"/>
    </source>
</evidence>
<dbReference type="InterPro" id="IPR036582">
    <property type="entry name" value="Mao_N_sf"/>
</dbReference>
<feature type="chain" id="PRO_5046792924" evidence="1">
    <location>
        <begin position="23"/>
        <end position="302"/>
    </location>
</feature>
<feature type="signal peptide" evidence="1">
    <location>
        <begin position="1"/>
        <end position="22"/>
    </location>
</feature>